<feature type="compositionally biased region" description="Low complexity" evidence="1">
    <location>
        <begin position="55"/>
        <end position="130"/>
    </location>
</feature>
<dbReference type="InterPro" id="IPR006580">
    <property type="entry name" value="Znf_TTF"/>
</dbReference>
<feature type="compositionally biased region" description="Low complexity" evidence="1">
    <location>
        <begin position="29"/>
        <end position="46"/>
    </location>
</feature>
<dbReference type="InterPro" id="IPR025398">
    <property type="entry name" value="DUF4371"/>
</dbReference>
<sequence>MEQQKRPSKSIKSYFPVKKPKAESPLTPALALSSTTIDTSTTTSALPVINSSAQSATSPTILPTSTPSDTSSSATSSTTTLPISTQSATLPTSAQSATSSAATSSTATSAQSVTSPATLPTSTPSATSPTDISRSINEPPSQPILSSYVQNSDKRSFQSQWFKDRPWLEYSVIQNKAYCYYCRHYGILKLAAKSQCNAFVSGFYNWKKALGLNSGLKQHASSESHLQATTNYQEYLLRFNTKTSVIAVLDTGRSQQIKRNRDRIAKIASAILLCARQMIALRSHYENETSNNRGNLLEILSWSSETDPIIKSIMESSNNATYLSHQIQNELLEIMANQIRRKIAEQISVNFYSLMADESKDISGNAQLSIVIRVVSSPADVLSNKNKKIQEYFLGFIRLQQFDAVTLSNEIVQFLNLHKIDLKKCIAMCFDGASVMSGCHAGVQTILRDNFMPKGIYIHCFAHKLNLVIIDVCQVVTYCAEFYSIISKITTYFTASGVTNVYFKNAQQLLELDETTKLKKWSNIRWDSRWSSIDSIIKNYRAILKALSDLINDGDSRSADANGLLIALKEPLFIVTLFVIHKILRPIKILSNQLQDESLDFETARELISSIVAQMKSYRDDSTFESLYSKVAQFCTENQIDISQKSRQRRQKQVPARFNDCIATLITGHREYADNEEQYRTTIYYPLIDSVLIELNHRFSNANMEILISISSLCPKNEKFLDFEILKPFASHLDINPDMLKNELNVLRPMLKNKKLLDLKELYCELIPFVPAFPNVVLMVQGAMTIPVTSATCERSFSKMKTIKTALRNTMSDERLSNLCVLSIERDFKIDFDSVVEDFSSNHKNRRIMLK</sequence>
<dbReference type="SMART" id="SM00597">
    <property type="entry name" value="ZnF_TTF"/>
    <property type="match status" value="1"/>
</dbReference>
<dbReference type="EMBL" id="CAJNOV010000539">
    <property type="protein sequence ID" value="CAF1027366.1"/>
    <property type="molecule type" value="Genomic_DNA"/>
</dbReference>
<dbReference type="Pfam" id="PF14291">
    <property type="entry name" value="DUF4371"/>
    <property type="match status" value="1"/>
</dbReference>
<dbReference type="Proteomes" id="UP000663855">
    <property type="component" value="Unassembled WGS sequence"/>
</dbReference>
<feature type="region of interest" description="Disordered" evidence="1">
    <location>
        <begin position="1"/>
        <end position="144"/>
    </location>
</feature>
<dbReference type="PANTHER" id="PTHR45749">
    <property type="match status" value="1"/>
</dbReference>
<dbReference type="AlphaFoldDB" id="A0A814IRV1"/>
<evidence type="ECO:0000313" key="3">
    <source>
        <dbReference type="EMBL" id="CAF1027366.1"/>
    </source>
</evidence>
<gene>
    <name evidence="3" type="ORF">CJN711_LOCUS3622</name>
</gene>
<accession>A0A814IRV1</accession>
<feature type="domain" description="TTF-type" evidence="2">
    <location>
        <begin position="153"/>
        <end position="242"/>
    </location>
</feature>
<name>A0A814IRV1_9BILA</name>
<proteinExistence type="predicted"/>
<dbReference type="InterPro" id="IPR012337">
    <property type="entry name" value="RNaseH-like_sf"/>
</dbReference>
<evidence type="ECO:0000259" key="2">
    <source>
        <dbReference type="SMART" id="SM00597"/>
    </source>
</evidence>
<comment type="caution">
    <text evidence="3">The sequence shown here is derived from an EMBL/GenBank/DDBJ whole genome shotgun (WGS) entry which is preliminary data.</text>
</comment>
<dbReference type="SUPFAM" id="SSF53098">
    <property type="entry name" value="Ribonuclease H-like"/>
    <property type="match status" value="1"/>
</dbReference>
<dbReference type="InterPro" id="IPR008906">
    <property type="entry name" value="HATC_C_dom"/>
</dbReference>
<organism evidence="3 4">
    <name type="scientific">Rotaria magnacalcarata</name>
    <dbReference type="NCBI Taxonomy" id="392030"/>
    <lineage>
        <taxon>Eukaryota</taxon>
        <taxon>Metazoa</taxon>
        <taxon>Spiralia</taxon>
        <taxon>Gnathifera</taxon>
        <taxon>Rotifera</taxon>
        <taxon>Eurotatoria</taxon>
        <taxon>Bdelloidea</taxon>
        <taxon>Philodinida</taxon>
        <taxon>Philodinidae</taxon>
        <taxon>Rotaria</taxon>
    </lineage>
</organism>
<feature type="compositionally biased region" description="Polar residues" evidence="1">
    <location>
        <begin position="131"/>
        <end position="144"/>
    </location>
</feature>
<reference evidence="3" key="1">
    <citation type="submission" date="2021-02" db="EMBL/GenBank/DDBJ databases">
        <authorList>
            <person name="Nowell W R."/>
        </authorList>
    </citation>
    <scope>NUCLEOTIDE SEQUENCE</scope>
</reference>
<evidence type="ECO:0000256" key="1">
    <source>
        <dbReference type="SAM" id="MobiDB-lite"/>
    </source>
</evidence>
<protein>
    <recommendedName>
        <fullName evidence="2">TTF-type domain-containing protein</fullName>
    </recommendedName>
</protein>
<dbReference type="GO" id="GO:0046983">
    <property type="term" value="F:protein dimerization activity"/>
    <property type="evidence" value="ECO:0007669"/>
    <property type="project" value="InterPro"/>
</dbReference>
<dbReference type="PANTHER" id="PTHR45749:SF37">
    <property type="entry name" value="OS05G0311600 PROTEIN"/>
    <property type="match status" value="1"/>
</dbReference>
<dbReference type="Pfam" id="PF05699">
    <property type="entry name" value="Dimer_Tnp_hAT"/>
    <property type="match status" value="1"/>
</dbReference>
<evidence type="ECO:0000313" key="4">
    <source>
        <dbReference type="Proteomes" id="UP000663855"/>
    </source>
</evidence>